<dbReference type="EMBL" id="ML986595">
    <property type="protein sequence ID" value="KAF2266850.1"/>
    <property type="molecule type" value="Genomic_DNA"/>
</dbReference>
<dbReference type="OrthoDB" id="6278596at2759"/>
<dbReference type="Proteomes" id="UP000800093">
    <property type="component" value="Unassembled WGS sequence"/>
</dbReference>
<protein>
    <recommendedName>
        <fullName evidence="6">Trafficking protein particle complex subunit 11</fullName>
    </recommendedName>
</protein>
<feature type="domain" description="Trafficking protein particle complex subunit 11" evidence="3">
    <location>
        <begin position="353"/>
        <end position="635"/>
    </location>
</feature>
<proteinExistence type="predicted"/>
<dbReference type="PANTHER" id="PTHR14374:SF0">
    <property type="entry name" value="TRAFFICKING PROTEIN PARTICLE COMPLEX SUBUNIT 11"/>
    <property type="match status" value="1"/>
</dbReference>
<evidence type="ECO:0008006" key="6">
    <source>
        <dbReference type="Google" id="ProtNLM"/>
    </source>
</evidence>
<feature type="domain" description="Gryzun putative trafficking through Golgi" evidence="2">
    <location>
        <begin position="667"/>
        <end position="1250"/>
    </location>
</feature>
<dbReference type="InterPro" id="IPR021773">
    <property type="entry name" value="TPC11"/>
</dbReference>
<dbReference type="Pfam" id="PF07919">
    <property type="entry name" value="Gryzun"/>
    <property type="match status" value="1"/>
</dbReference>
<feature type="region of interest" description="Disordered" evidence="1">
    <location>
        <begin position="277"/>
        <end position="300"/>
    </location>
</feature>
<dbReference type="Pfam" id="PF11817">
    <property type="entry name" value="Foie-gras_1"/>
    <property type="match status" value="1"/>
</dbReference>
<gene>
    <name evidence="4" type="ORF">CC78DRAFT_614666</name>
</gene>
<feature type="compositionally biased region" description="Low complexity" evidence="1">
    <location>
        <begin position="106"/>
        <end position="119"/>
    </location>
</feature>
<organism evidence="4 5">
    <name type="scientific">Lojkania enalia</name>
    <dbReference type="NCBI Taxonomy" id="147567"/>
    <lineage>
        <taxon>Eukaryota</taxon>
        <taxon>Fungi</taxon>
        <taxon>Dikarya</taxon>
        <taxon>Ascomycota</taxon>
        <taxon>Pezizomycotina</taxon>
        <taxon>Dothideomycetes</taxon>
        <taxon>Pleosporomycetidae</taxon>
        <taxon>Pleosporales</taxon>
        <taxon>Pleosporales incertae sedis</taxon>
        <taxon>Lojkania</taxon>
    </lineage>
</organism>
<evidence type="ECO:0000259" key="3">
    <source>
        <dbReference type="Pfam" id="PF11817"/>
    </source>
</evidence>
<reference evidence="5" key="1">
    <citation type="journal article" date="2020" name="Stud. Mycol.">
        <title>101 Dothideomycetes genomes: A test case for predicting lifestyles and emergence of pathogens.</title>
        <authorList>
            <person name="Haridas S."/>
            <person name="Albert R."/>
            <person name="Binder M."/>
            <person name="Bloem J."/>
            <person name="LaButti K."/>
            <person name="Salamov A."/>
            <person name="Andreopoulos B."/>
            <person name="Baker S."/>
            <person name="Barry K."/>
            <person name="Bills G."/>
            <person name="Bluhm B."/>
            <person name="Cannon C."/>
            <person name="Castanera R."/>
            <person name="Culley D."/>
            <person name="Daum C."/>
            <person name="Ezra D."/>
            <person name="Gonzalez J."/>
            <person name="Henrissat B."/>
            <person name="Kuo A."/>
            <person name="Liang C."/>
            <person name="Lipzen A."/>
            <person name="Lutzoni F."/>
            <person name="Magnuson J."/>
            <person name="Mondo S."/>
            <person name="Nolan M."/>
            <person name="Ohm R."/>
            <person name="Pangilinan J."/>
            <person name="Park H.-J."/>
            <person name="Ramirez L."/>
            <person name="Alfaro M."/>
            <person name="Sun H."/>
            <person name="Tritt A."/>
            <person name="Yoshinaga Y."/>
            <person name="Zwiers L.-H."/>
            <person name="Turgeon B."/>
            <person name="Goodwin S."/>
            <person name="Spatafora J."/>
            <person name="Crous P."/>
            <person name="Grigoriev I."/>
        </authorList>
    </citation>
    <scope>NUCLEOTIDE SEQUENCE [LARGE SCALE GENOMIC DNA]</scope>
    <source>
        <strain evidence="5">CBS 304.66</strain>
    </source>
</reference>
<dbReference type="InterPro" id="IPR012880">
    <property type="entry name" value="Gryzun"/>
</dbReference>
<dbReference type="AlphaFoldDB" id="A0A9P4N251"/>
<comment type="caution">
    <text evidence="4">The sequence shown here is derived from an EMBL/GenBank/DDBJ whole genome shotgun (WGS) entry which is preliminary data.</text>
</comment>
<evidence type="ECO:0000259" key="2">
    <source>
        <dbReference type="Pfam" id="PF07919"/>
    </source>
</evidence>
<evidence type="ECO:0000313" key="5">
    <source>
        <dbReference type="Proteomes" id="UP000800093"/>
    </source>
</evidence>
<keyword evidence="5" id="KW-1185">Reference proteome</keyword>
<sequence>MDAYPAEYTVHNLPFIVLSGLEAQSDLESVPPVQEVLPGRAVTTISSEIPSVTGPRAQQLLQEFLGADGSDAPWNARGALRKGSLMGFRLRAVGRDFQLPPRKADPPSSSGISPPGSPTTVSPPVWILHSPISPLTPGSAIFPDGVVAPSWVAKHQHYVPSVFVSFFAFTSDPNLNSLHDNQLKTEINKIKGQIQKSEYRTRYIVVLLSDKTVLEAPDMEDRLSTIRRATGLDPKNSLFFLPPNASQIELRTFVHSVLSTLQPVCVEYYRDLTKHSRRKKGRGTVPLPTAPPTRGTSQTLSHPGWGVRYDFKLGIFAEFRQEMDAAQRHYGIALDALFGSEGIFETTASWSPRWNEIRLLGDAIALRHIRCQLWNNYPTSAVQTWLKYRSRLINIIDRRGKGTSNYGWAAWESRWAQVMAQLVQRAELPVFRISRPISQDDPLIDGVNSIFSPPEKQFPIGERLPPWELLHHAGYWYKLSSDHAKRRFILARDMPEEDRIPPGISPAHKVSNRNQTYDHYLVPEPHLENPIPGSNGGFDHWQDIVEKSNAAIVEFDERGQRRKVEQLQLEVSRTLLHAKKYDQAFEVLRPLWETMTWRKEGWWSLASEVLWGLHECALRIQDPETYVATEWELYSSVFTGKSRYKHDLMGCLEAFPQDDVLEHKPSINLNATEFVSCLSVVLTFFEGEGNVGEPLRTQIAVTSAARPGSTPITLSTLIFQFSGCLSEIHIYHTAEESASGIDLRHPSSLFDCNLVETTSQTRTDQKPRWVGTSDLIIHPGQTKVYSFPITFREAGDVDTVASIFEINTDHFDLVCSTTGLERVGLPTWWLKAGSELKPRKLNRESGTAVKVLPKPPKMDIQLPDLCSSYYTDEPVSLDIEIVNKEDEDTEAVLEVRLLGRSKDTLGYSWVGHDTSPSKEIPPSLDGTDLDLPGHVVGRLAQGDKTTETIRFKAPSEPSDYALEVKVLYHILSDRDIPISKTLIAELVFNGPFEANFEFTPRVHTEPWPSYFELQEPATADSESTAAFGIAQKWHLRAKVVSFAEDQLIIKDMGLETHSVHGGATVEATKESEVVDVFMDLQDMNERSFCLDTRKLDLEERRPTAIDMSLNITWRRSGDTEYPLVVTSLPIPRIQLPNSEPRVLASVWHSTAVPSLLHLDYTLENPTMHFLTFELSMEASEEFGFSGAKLRSLHLLPMSRQTVRYNILPLMKGVWITPQLRVVDRYFNKTLKVQATDGLSLDKKGVSVWVPEDSNGSSV</sequence>
<evidence type="ECO:0000256" key="1">
    <source>
        <dbReference type="SAM" id="MobiDB-lite"/>
    </source>
</evidence>
<feature type="region of interest" description="Disordered" evidence="1">
    <location>
        <begin position="97"/>
        <end position="119"/>
    </location>
</feature>
<evidence type="ECO:0000313" key="4">
    <source>
        <dbReference type="EMBL" id="KAF2266850.1"/>
    </source>
</evidence>
<dbReference type="PANTHER" id="PTHR14374">
    <property type="entry name" value="FOIE GRAS"/>
    <property type="match status" value="1"/>
</dbReference>
<accession>A0A9P4N251</accession>
<name>A0A9P4N251_9PLEO</name>